<keyword evidence="6 8" id="KW-1015">Disulfide bond</keyword>
<evidence type="ECO:0000256" key="1">
    <source>
        <dbReference type="ARBA" id="ARBA00004613"/>
    </source>
</evidence>
<dbReference type="PANTHER" id="PTHR46806">
    <property type="entry name" value="F5/8 TYPE C DOMAIN-CONTAINING PROTEIN"/>
    <property type="match status" value="1"/>
</dbReference>
<dbReference type="InterPro" id="IPR008979">
    <property type="entry name" value="Galactose-bd-like_sf"/>
</dbReference>
<evidence type="ECO:0000256" key="8">
    <source>
        <dbReference type="PIRSR" id="PIRSR000354-1"/>
    </source>
</evidence>
<evidence type="ECO:0000259" key="10">
    <source>
        <dbReference type="PROSITE" id="PS50022"/>
    </source>
</evidence>
<feature type="disulfide bond" evidence="8">
    <location>
        <begin position="1187"/>
        <end position="1335"/>
    </location>
</feature>
<feature type="domain" description="F5/8 type C" evidence="10">
    <location>
        <begin position="1340"/>
        <end position="1493"/>
    </location>
</feature>
<feature type="disulfide bond" evidence="8">
    <location>
        <begin position="1054"/>
        <end position="1058"/>
    </location>
</feature>
<evidence type="ECO:0000256" key="4">
    <source>
        <dbReference type="ARBA" id="ARBA00022737"/>
    </source>
</evidence>
<dbReference type="PIRSF" id="PIRSF000354">
    <property type="entry name" value="Factors_V_VIII"/>
    <property type="match status" value="1"/>
</dbReference>
<organism evidence="11 12">
    <name type="scientific">Xenopus laevis</name>
    <name type="common">African clawed frog</name>
    <dbReference type="NCBI Taxonomy" id="8355"/>
    <lineage>
        <taxon>Eukaryota</taxon>
        <taxon>Metazoa</taxon>
        <taxon>Chordata</taxon>
        <taxon>Craniata</taxon>
        <taxon>Vertebrata</taxon>
        <taxon>Euteleostomi</taxon>
        <taxon>Amphibia</taxon>
        <taxon>Batrachia</taxon>
        <taxon>Anura</taxon>
        <taxon>Pipoidea</taxon>
        <taxon>Pipidae</taxon>
        <taxon>Xenopodinae</taxon>
        <taxon>Xenopus</taxon>
        <taxon>Xenopus</taxon>
    </lineage>
</organism>
<keyword evidence="5" id="KW-0106">Calcium</keyword>
<dbReference type="GO" id="GO:0038023">
    <property type="term" value="F:signaling receptor activity"/>
    <property type="evidence" value="ECO:0000318"/>
    <property type="project" value="GO_Central"/>
</dbReference>
<dbReference type="CDD" id="cd00057">
    <property type="entry name" value="FA58C"/>
    <property type="match status" value="2"/>
</dbReference>
<comment type="similarity">
    <text evidence="2">Belongs to the multicopper oxidase family.</text>
</comment>
<evidence type="ECO:0000256" key="3">
    <source>
        <dbReference type="ARBA" id="ARBA00022525"/>
    </source>
</evidence>
<dbReference type="SUPFAM" id="SSF49503">
    <property type="entry name" value="Cupredoxins"/>
    <property type="match status" value="6"/>
</dbReference>
<feature type="chain" id="PRO_5035191018" evidence="9">
    <location>
        <begin position="27"/>
        <end position="1496"/>
    </location>
</feature>
<evidence type="ECO:0000313" key="11">
    <source>
        <dbReference type="Proteomes" id="UP000186698"/>
    </source>
</evidence>
<feature type="signal peptide" evidence="9">
    <location>
        <begin position="1"/>
        <end position="26"/>
    </location>
</feature>
<reference evidence="12" key="1">
    <citation type="submission" date="2025-08" db="UniProtKB">
        <authorList>
            <consortium name="RefSeq"/>
        </authorList>
    </citation>
    <scope>IDENTIFICATION</scope>
    <source>
        <strain evidence="12">J_2021</strain>
        <tissue evidence="12">Erythrocytes</tissue>
    </source>
</reference>
<keyword evidence="7" id="KW-0325">Glycoprotein</keyword>
<dbReference type="FunFam" id="2.60.120.260:FF:000002">
    <property type="entry name" value="Coagulation factor VIII"/>
    <property type="match status" value="2"/>
</dbReference>
<sequence length="1496" mass="168359">MIVCPASVMGTVIWFYLSCFCMTAEAITRTYYIAAVERYWDYKNSSLLYTEHRSQTAKSPDSVLYKKAVYVEYTDASFSQEKPQLEWTGLLGPTIRAETYDTVVIHFKNLASIAYNIHGVGVSYGKSSEGVPYEDGTSPSENVGDAVPPGEMYRYIWEIPLSYGPTTSDPSCVTSAYYSHNNSSYDTNTGLVGALLICKPGSLSADGSQFGVQERVLLFAVFDERKSHYTMTTDEEPQHTINGYANSSLPVLVICRQKPLSLHVIGFGPHTEVHTISLEGHSFVVRGHRIISLPVTAFTFITASIQPGEKGAYNLSCQNPLHPAGGMAALVMVQDCAEEFVKQMRFLDMHDDYEEEDDYESDFIEQPDYVSPNYVRSHGKLRPVIWKHYIAAVEVNWDYVPSKDDESSSYIKAVFQEFTDARFLHPKVSELDGTGILGPVLRGEVGDEIQIVFKNLASRPYNMHPQGLGSVSTKEPYMTGEQLKEYPIYPNETITYIWRVTQGDAPLSSDPRCLTRLYSSSLNPQKDLASGLFGPLLICTKQTLDQRGIQIITDKEHILVYFVFDESLSWYQEKNFKGRNGRSGKQTSNIKPMKPSLLYTVNGVDSLHLSVCVNEVSIWHILNLGPDLLSIRFGGNTFSTDSGYQDTLTLFPVKGETINMVMEKAGHWTIVPLDFSLEEQDMTVWLSVSKCGSDQDEFYQDEFEDFTEELLHDISPPSPRGIHHNLPKLVNIKQRGTKEKEALESKNLEDENSGVFASLSELSEETPQTDQAAPWILTSGEIPEDISDELSSAKRTNILSNQEEKNEYLGSSNTTVPVGHGTKEDEFYENYDDLEDIDMYDDVNEDQDPRSISGVLRTYFIAAVEVMWDYGSETSPYFTFKKHRGSHGFPLYKKVVFREYLNIDFTEPSLQGERDAHLGLLGPHIRAEINDEIIIHFKNMASRPYNFYSNILSMQKDSKESVSPQGTRTYTGRVNEQFGPTEPGVQCRVWPYSSNVNSERDLHSGLLGPFHVCRRQVLSRHFNRQISVRDFSLMFMKTDESQSWYFSENLQKQCPPGCEEGGATLASCPLACTKSLLLEFQELHMFHAINGYTADSLPGLIMPLGQRIRWHLLSIGSSNILPIHFHGNILTDHGKEEHRLSLLNLYPGVSVSLEMAPQSIGLWRVETEAEYPVSEMMALYLVYDPQCRQPLGLSSGKIKDSQISASGHYGTWMPSLARLHNSGSINAWSVKNENSWIQVDLHMPTLIHSIQTQGARQRLLSLYVSQFIVSYSLNGKSWIPYQGNASSNQMVFFGNIDSSSVQENIFDPPIIARLIRLHPTHTKTRAALRMEFGGCDITSCSLPLGLQSGSLPDHQISATSYLNSIFSSWIPALARLNQPGRVNAWRPQVDATGQWLQVDFGRRMKVTGLIVQGARSVFTPMFISQFSLSYSNDVHTWEILSEPNGHRKIFPGNQDPETPFSITLDTPIITRFLRLHPESWKGGIALRMEVLGCENN</sequence>
<dbReference type="GO" id="GO:0005886">
    <property type="term" value="C:plasma membrane"/>
    <property type="evidence" value="ECO:0000318"/>
    <property type="project" value="GO_Central"/>
</dbReference>
<dbReference type="FunFam" id="2.60.40.420:FF:000028">
    <property type="entry name" value="Ceruloplasmin"/>
    <property type="match status" value="1"/>
</dbReference>
<dbReference type="InterPro" id="IPR000421">
    <property type="entry name" value="FA58C"/>
</dbReference>
<dbReference type="GO" id="GO:0005507">
    <property type="term" value="F:copper ion binding"/>
    <property type="evidence" value="ECO:0007669"/>
    <property type="project" value="InterPro"/>
</dbReference>
<accession>A0A8J1LMF9</accession>
<dbReference type="Gene3D" id="2.60.120.260">
    <property type="entry name" value="Galactose-binding domain-like"/>
    <property type="match status" value="2"/>
</dbReference>
<gene>
    <name evidence="12" type="primary">LOC108700524</name>
</gene>
<dbReference type="KEGG" id="xla:108700524"/>
<dbReference type="PROSITE" id="PS50022">
    <property type="entry name" value="FA58C_3"/>
    <property type="match status" value="2"/>
</dbReference>
<protein>
    <submittedName>
        <fullName evidence="12">Coagulation factor VIII</fullName>
    </submittedName>
</protein>
<keyword evidence="4" id="KW-0677">Repeat</keyword>
<keyword evidence="3" id="KW-0964">Secreted</keyword>
<dbReference type="OrthoDB" id="2121828at2759"/>
<keyword evidence="11" id="KW-1185">Reference proteome</keyword>
<comment type="subcellular location">
    <subcellularLocation>
        <location evidence="1">Secreted</location>
    </subcellularLocation>
</comment>
<evidence type="ECO:0000256" key="9">
    <source>
        <dbReference type="SAM" id="SignalP"/>
    </source>
</evidence>
<evidence type="ECO:0000256" key="5">
    <source>
        <dbReference type="ARBA" id="ARBA00022837"/>
    </source>
</evidence>
<dbReference type="PROSITE" id="PS01286">
    <property type="entry name" value="FA58C_2"/>
    <property type="match status" value="1"/>
</dbReference>
<dbReference type="InterPro" id="IPR008972">
    <property type="entry name" value="Cupredoxin"/>
</dbReference>
<dbReference type="Gene3D" id="2.60.40.420">
    <property type="entry name" value="Cupredoxins - blue copper proteins"/>
    <property type="match status" value="6"/>
</dbReference>
<dbReference type="InterPro" id="IPR011707">
    <property type="entry name" value="Cu-oxidase-like_N"/>
</dbReference>
<dbReference type="Pfam" id="PF07732">
    <property type="entry name" value="Cu-oxidase_3"/>
    <property type="match status" value="2"/>
</dbReference>
<proteinExistence type="inferred from homology"/>
<dbReference type="Proteomes" id="UP000186698">
    <property type="component" value="Chromosome 8S"/>
</dbReference>
<dbReference type="SMART" id="SM00231">
    <property type="entry name" value="FA58C"/>
    <property type="match status" value="2"/>
</dbReference>
<dbReference type="RefSeq" id="XP_041430763.1">
    <property type="nucleotide sequence ID" value="XM_041574829.1"/>
</dbReference>
<feature type="disulfide bond" evidence="8">
    <location>
        <begin position="987"/>
        <end position="1013"/>
    </location>
</feature>
<evidence type="ECO:0000256" key="7">
    <source>
        <dbReference type="ARBA" id="ARBA00023180"/>
    </source>
</evidence>
<dbReference type="GO" id="GO:0005576">
    <property type="term" value="C:extracellular region"/>
    <property type="evidence" value="ECO:0007669"/>
    <property type="project" value="UniProtKB-SubCell"/>
</dbReference>
<dbReference type="PROSITE" id="PS01285">
    <property type="entry name" value="FA58C_1"/>
    <property type="match status" value="1"/>
</dbReference>
<dbReference type="GeneID" id="108700524"/>
<name>A0A8J1LMF9_XENLA</name>
<evidence type="ECO:0000313" key="12">
    <source>
        <dbReference type="RefSeq" id="XP_041430763.1"/>
    </source>
</evidence>
<dbReference type="InterPro" id="IPR050633">
    <property type="entry name" value="Neuropilin_MCO_CoagFactor"/>
</dbReference>
<evidence type="ECO:0000256" key="6">
    <source>
        <dbReference type="ARBA" id="ARBA00023157"/>
    </source>
</evidence>
<keyword evidence="9" id="KW-0732">Signal</keyword>
<evidence type="ECO:0000256" key="2">
    <source>
        <dbReference type="ARBA" id="ARBA00010609"/>
    </source>
</evidence>
<dbReference type="SUPFAM" id="SSF49785">
    <property type="entry name" value="Galactose-binding domain-like"/>
    <property type="match status" value="2"/>
</dbReference>
<dbReference type="Pfam" id="PF00754">
    <property type="entry name" value="F5_F8_type_C"/>
    <property type="match status" value="2"/>
</dbReference>
<dbReference type="PANTHER" id="PTHR46806:SF7">
    <property type="entry name" value="COAGULATION FACTOR VIII"/>
    <property type="match status" value="1"/>
</dbReference>
<feature type="domain" description="F5/8 type C" evidence="10">
    <location>
        <begin position="1187"/>
        <end position="1335"/>
    </location>
</feature>
<dbReference type="InterPro" id="IPR024715">
    <property type="entry name" value="Factor_5/8-like"/>
</dbReference>